<dbReference type="PANTHER" id="PTHR43096">
    <property type="entry name" value="DNAJ HOMOLOG 1, MITOCHONDRIAL-RELATED"/>
    <property type="match status" value="1"/>
</dbReference>
<proteinExistence type="inferred from homology"/>
<feature type="zinc finger region" description="CR-type" evidence="8">
    <location>
        <begin position="143"/>
        <end position="225"/>
    </location>
</feature>
<dbReference type="CDD" id="cd10719">
    <property type="entry name" value="DnaJ_zf"/>
    <property type="match status" value="1"/>
</dbReference>
<evidence type="ECO:0000256" key="4">
    <source>
        <dbReference type="ARBA" id="ARBA00022833"/>
    </source>
</evidence>
<dbReference type="PATRIC" id="fig|997872.3.peg.820"/>
<dbReference type="PRINTS" id="PR00625">
    <property type="entry name" value="JDOMAIN"/>
</dbReference>
<feature type="transmembrane region" description="Helical" evidence="9">
    <location>
        <begin position="339"/>
        <end position="361"/>
    </location>
</feature>
<dbReference type="GO" id="GO:0042026">
    <property type="term" value="P:protein refolding"/>
    <property type="evidence" value="ECO:0007669"/>
    <property type="project" value="TreeGrafter"/>
</dbReference>
<evidence type="ECO:0000313" key="13">
    <source>
        <dbReference type="Proteomes" id="UP000012651"/>
    </source>
</evidence>
<dbReference type="HOGENOM" id="CLU_017633_0_7_11"/>
<dbReference type="GO" id="GO:0005737">
    <property type="term" value="C:cytoplasm"/>
    <property type="evidence" value="ECO:0007669"/>
    <property type="project" value="TreeGrafter"/>
</dbReference>
<dbReference type="InterPro" id="IPR018253">
    <property type="entry name" value="DnaJ_domain_CS"/>
</dbReference>
<dbReference type="InterPro" id="IPR036410">
    <property type="entry name" value="HSP_DnaJ_Cys-rich_dom_sf"/>
</dbReference>
<dbReference type="InterPro" id="IPR036869">
    <property type="entry name" value="J_dom_sf"/>
</dbReference>
<evidence type="ECO:0000259" key="11">
    <source>
        <dbReference type="PROSITE" id="PS51188"/>
    </source>
</evidence>
<evidence type="ECO:0000259" key="10">
    <source>
        <dbReference type="PROSITE" id="PS50076"/>
    </source>
</evidence>
<keyword evidence="5" id="KW-0143">Chaperone</keyword>
<dbReference type="AlphaFoldDB" id="N2BTG8"/>
<comment type="caution">
    <text evidence="12">The sequence shown here is derived from an EMBL/GenBank/DDBJ whole genome shotgun (WGS) entry which is preliminary data.</text>
</comment>
<evidence type="ECO:0000256" key="6">
    <source>
        <dbReference type="ARBA" id="ARBA00061004"/>
    </source>
</evidence>
<gene>
    <name evidence="12" type="ORF">HMPREF1091_00817</name>
</gene>
<dbReference type="PROSITE" id="PS51188">
    <property type="entry name" value="ZF_CR"/>
    <property type="match status" value="1"/>
</dbReference>
<dbReference type="SUPFAM" id="SSF57938">
    <property type="entry name" value="DnaJ/Hsp40 cysteine-rich domain"/>
    <property type="match status" value="1"/>
</dbReference>
<dbReference type="GO" id="GO:0008270">
    <property type="term" value="F:zinc ion binding"/>
    <property type="evidence" value="ECO:0007669"/>
    <property type="project" value="UniProtKB-KW"/>
</dbReference>
<keyword evidence="4 8" id="KW-0862">Zinc</keyword>
<name>N2BTG8_9ACTN</name>
<evidence type="ECO:0000256" key="1">
    <source>
        <dbReference type="ARBA" id="ARBA00022723"/>
    </source>
</evidence>
<evidence type="ECO:0000256" key="5">
    <source>
        <dbReference type="ARBA" id="ARBA00023186"/>
    </source>
</evidence>
<evidence type="ECO:0000256" key="8">
    <source>
        <dbReference type="PROSITE-ProRule" id="PRU00546"/>
    </source>
</evidence>
<dbReference type="FunFam" id="2.10.230.10:FF:000002">
    <property type="entry name" value="Molecular chaperone DnaJ"/>
    <property type="match status" value="1"/>
</dbReference>
<evidence type="ECO:0000256" key="9">
    <source>
        <dbReference type="SAM" id="Phobius"/>
    </source>
</evidence>
<keyword evidence="9" id="KW-0812">Transmembrane</keyword>
<evidence type="ECO:0000256" key="7">
    <source>
        <dbReference type="ARBA" id="ARBA00067609"/>
    </source>
</evidence>
<dbReference type="InterPro" id="IPR008971">
    <property type="entry name" value="HSP40/DnaJ_pept-bd"/>
</dbReference>
<keyword evidence="1 8" id="KW-0479">Metal-binding</keyword>
<accession>N2BTG8</accession>
<dbReference type="InterPro" id="IPR001623">
    <property type="entry name" value="DnaJ_domain"/>
</dbReference>
<organism evidence="12 13">
    <name type="scientific">Atopobium minutum 10063974</name>
    <dbReference type="NCBI Taxonomy" id="997872"/>
    <lineage>
        <taxon>Bacteria</taxon>
        <taxon>Bacillati</taxon>
        <taxon>Actinomycetota</taxon>
        <taxon>Coriobacteriia</taxon>
        <taxon>Coriobacteriales</taxon>
        <taxon>Atopobiaceae</taxon>
        <taxon>Atopobium</taxon>
    </lineage>
</organism>
<dbReference type="SMART" id="SM00271">
    <property type="entry name" value="DnaJ"/>
    <property type="match status" value="1"/>
</dbReference>
<dbReference type="Gene3D" id="2.60.260.20">
    <property type="entry name" value="Urease metallochaperone UreE, N-terminal domain"/>
    <property type="match status" value="1"/>
</dbReference>
<sequence length="362" mass="38804">MNEKDYYEILGVSPHATVDEIRKTFQQKARKLHPDVNKAPDAEEKFKELSEAYAVLSDETKRKRYDAMRSGNPFASAGNWSSSTSGDVDFGSWPFGGWGTPFGSSPFGGGSSTTRTRARAYNPKAGADVVYQIDFDAETAKKGTRRGVTYNHFVSCDVCAGKGSVHTDHAQVCPTCNGSGHISVDLTGVLGFGEINMVCPECEGTGKVVADPCEHCDGSGRVLTASEIVIDIPANSHDGDIIRLAGKGNAGTNGSSAGDFVCRVGVPSERLDPLQAFGFRLVGVTLPFFAYGVIARTLLGFSFTFSIPLFIGLYLVFSRGVVGRRSIWWKNAARYLGSGLANGLMVTLFLLAMVSCVSGRLF</sequence>
<feature type="transmembrane region" description="Helical" evidence="9">
    <location>
        <begin position="277"/>
        <end position="294"/>
    </location>
</feature>
<dbReference type="Gene3D" id="1.10.287.110">
    <property type="entry name" value="DnaJ domain"/>
    <property type="match status" value="1"/>
</dbReference>
<evidence type="ECO:0000313" key="12">
    <source>
        <dbReference type="EMBL" id="EMZ41843.1"/>
    </source>
</evidence>
<comment type="similarity">
    <text evidence="6">Belongs to the DnaJ family.</text>
</comment>
<feature type="domain" description="J" evidence="10">
    <location>
        <begin position="5"/>
        <end position="69"/>
    </location>
</feature>
<dbReference type="EMBL" id="AGXC01000002">
    <property type="protein sequence ID" value="EMZ41843.1"/>
    <property type="molecule type" value="Genomic_DNA"/>
</dbReference>
<evidence type="ECO:0000256" key="3">
    <source>
        <dbReference type="ARBA" id="ARBA00022771"/>
    </source>
</evidence>
<keyword evidence="9" id="KW-1133">Transmembrane helix</keyword>
<keyword evidence="2" id="KW-0677">Repeat</keyword>
<keyword evidence="13" id="KW-1185">Reference proteome</keyword>
<evidence type="ECO:0000256" key="2">
    <source>
        <dbReference type="ARBA" id="ARBA00022737"/>
    </source>
</evidence>
<dbReference type="Proteomes" id="UP000012651">
    <property type="component" value="Unassembled WGS sequence"/>
</dbReference>
<dbReference type="RefSeq" id="WP_002563592.1">
    <property type="nucleotide sequence ID" value="NZ_KB822533.1"/>
</dbReference>
<dbReference type="GO" id="GO:0051082">
    <property type="term" value="F:unfolded protein binding"/>
    <property type="evidence" value="ECO:0007669"/>
    <property type="project" value="InterPro"/>
</dbReference>
<keyword evidence="9" id="KW-0472">Membrane</keyword>
<dbReference type="Pfam" id="PF00684">
    <property type="entry name" value="DnaJ_CXXCXGXG"/>
    <property type="match status" value="1"/>
</dbReference>
<reference evidence="12 13" key="1">
    <citation type="submission" date="2013-03" db="EMBL/GenBank/DDBJ databases">
        <title>The Genome Sequence of Atopobium minutum 10063974.</title>
        <authorList>
            <consortium name="The Broad Institute Genome Sequencing Platform"/>
            <person name="Earl A."/>
            <person name="Ward D."/>
            <person name="Feldgarden M."/>
            <person name="Gevers D."/>
            <person name="Lambert T."/>
            <person name="Marvaud J.-C."/>
            <person name="Courvalin P."/>
            <person name="Walker B."/>
            <person name="Young S.K."/>
            <person name="Zeng Q."/>
            <person name="Gargeya S."/>
            <person name="Fitzgerald M."/>
            <person name="Haas B."/>
            <person name="Abouelleil A."/>
            <person name="Alvarado L."/>
            <person name="Arachchi H.M."/>
            <person name="Berlin A.M."/>
            <person name="Chapman S.B."/>
            <person name="Dewar J."/>
            <person name="Goldberg J."/>
            <person name="Griggs A."/>
            <person name="Gujja S."/>
            <person name="Hansen M."/>
            <person name="Howarth C."/>
            <person name="Imamovic A."/>
            <person name="Larimer J."/>
            <person name="McCowan C."/>
            <person name="Murphy C."/>
            <person name="Neiman D."/>
            <person name="Pearson M."/>
            <person name="Priest M."/>
            <person name="Roberts A."/>
            <person name="Saif S."/>
            <person name="Shea T."/>
            <person name="Sisk P."/>
            <person name="Sykes S."/>
            <person name="Wortman J."/>
            <person name="Nusbaum C."/>
            <person name="Birren B."/>
        </authorList>
    </citation>
    <scope>NUCLEOTIDE SEQUENCE [LARGE SCALE GENOMIC DNA]</scope>
    <source>
        <strain evidence="12 13">10063974</strain>
    </source>
</reference>
<feature type="domain" description="CR-type" evidence="11">
    <location>
        <begin position="143"/>
        <end position="225"/>
    </location>
</feature>
<dbReference type="SUPFAM" id="SSF49493">
    <property type="entry name" value="HSP40/DnaJ peptide-binding domain"/>
    <property type="match status" value="1"/>
</dbReference>
<dbReference type="PROSITE" id="PS00636">
    <property type="entry name" value="DNAJ_1"/>
    <property type="match status" value="1"/>
</dbReference>
<protein>
    <recommendedName>
        <fullName evidence="7">Chaperone protein DnaJ</fullName>
    </recommendedName>
</protein>
<dbReference type="PANTHER" id="PTHR43096:SF52">
    <property type="entry name" value="DNAJ HOMOLOG 1, MITOCHONDRIAL-RELATED"/>
    <property type="match status" value="1"/>
</dbReference>
<dbReference type="InterPro" id="IPR001305">
    <property type="entry name" value="HSP_DnaJ_Cys-rich_dom"/>
</dbReference>
<dbReference type="SUPFAM" id="SSF46565">
    <property type="entry name" value="Chaperone J-domain"/>
    <property type="match status" value="1"/>
</dbReference>
<dbReference type="PROSITE" id="PS50076">
    <property type="entry name" value="DNAJ_2"/>
    <property type="match status" value="1"/>
</dbReference>
<keyword evidence="3 8" id="KW-0863">Zinc-finger</keyword>
<dbReference type="Pfam" id="PF00226">
    <property type="entry name" value="DnaJ"/>
    <property type="match status" value="1"/>
</dbReference>
<dbReference type="CDD" id="cd06257">
    <property type="entry name" value="DnaJ"/>
    <property type="match status" value="1"/>
</dbReference>
<feature type="transmembrane region" description="Helical" evidence="9">
    <location>
        <begin position="300"/>
        <end position="318"/>
    </location>
</feature>
<dbReference type="GO" id="GO:0031072">
    <property type="term" value="F:heat shock protein binding"/>
    <property type="evidence" value="ECO:0007669"/>
    <property type="project" value="InterPro"/>
</dbReference>
<dbReference type="Gene3D" id="6.20.20.10">
    <property type="match status" value="2"/>
</dbReference>